<comment type="similarity">
    <text evidence="3">Belongs to the aldo/keto reductase family. Aldo/keto reductase 2 subfamily.</text>
</comment>
<reference evidence="6 7" key="1">
    <citation type="journal article" date="2016" name="Int. J. Syst. Evol. Microbiol.">
        <title>Chitinibacter fontanus sp. nov., isolated from a spring.</title>
        <authorList>
            <person name="Sheu S.Y."/>
            <person name="Li Y.S."/>
            <person name="Young C.C."/>
            <person name="Chen W.M."/>
        </authorList>
    </citation>
    <scope>NUCLEOTIDE SEQUENCE [LARGE SCALE GENOMIC DNA]</scope>
    <source>
        <strain evidence="6 7">STM-7</strain>
    </source>
</reference>
<dbReference type="GO" id="GO:0016491">
    <property type="term" value="F:oxidoreductase activity"/>
    <property type="evidence" value="ECO:0007669"/>
    <property type="project" value="UniProtKB-KW"/>
</dbReference>
<keyword evidence="2" id="KW-0560">Oxidoreductase</keyword>
<dbReference type="SUPFAM" id="SSF51430">
    <property type="entry name" value="NAD(P)-linked oxidoreductase"/>
    <property type="match status" value="1"/>
</dbReference>
<dbReference type="InterPro" id="IPR023210">
    <property type="entry name" value="NADP_OxRdtase_dom"/>
</dbReference>
<keyword evidence="7" id="KW-1185">Reference proteome</keyword>
<dbReference type="RefSeq" id="WP_180306437.1">
    <property type="nucleotide sequence ID" value="NZ_CP058952.1"/>
</dbReference>
<dbReference type="EMBL" id="CP058952">
    <property type="protein sequence ID" value="QLI82356.1"/>
    <property type="molecule type" value="Genomic_DNA"/>
</dbReference>
<dbReference type="CDD" id="cd19094">
    <property type="entry name" value="AKR_Tas-like"/>
    <property type="match status" value="1"/>
</dbReference>
<evidence type="ECO:0000313" key="7">
    <source>
        <dbReference type="Proteomes" id="UP000510822"/>
    </source>
</evidence>
<sequence length="345" mass="38639">MKYTQLGRSTLQVSQICLGTMTFGEQNTESQAHQQLDYALAQGINFIDTAEMYPVPAKAGTQGVTESYIGTWLQHQSRDKLVIASKVAGPNRGMEWIRGGPQLTREQIITACNASLQRLQTDYLDLYQIHWPARHVPMFGQTYYEPSQEYANAPSVQEQLSALSDLVRAGKVRYIGVSNETPWGVAEFIKVAERENLPTIQTIQNVYNLINRNFDHGLSEACHREQVSLLAYSPLAFGLLSGKYIDNPQASGRMTQFANFGVRYLKPHVPAAIKAYHELAHTHGLSTAQLALAWLYSRWYVSSTIIGATQMDQLAENIAAQEIHLSDEILQQIEAIHRRCTSPAQ</sequence>
<dbReference type="Gene3D" id="3.20.20.100">
    <property type="entry name" value="NADP-dependent oxidoreductase domain"/>
    <property type="match status" value="1"/>
</dbReference>
<dbReference type="AlphaFoldDB" id="A0A7D5VAX3"/>
<dbReference type="PANTHER" id="PTHR43364:SF4">
    <property type="entry name" value="NAD(P)-LINKED OXIDOREDUCTASE SUPERFAMILY PROTEIN"/>
    <property type="match status" value="1"/>
</dbReference>
<evidence type="ECO:0000259" key="5">
    <source>
        <dbReference type="Pfam" id="PF00248"/>
    </source>
</evidence>
<name>A0A7D5VAX3_9NEIS</name>
<gene>
    <name evidence="6" type="ORF">HZU75_12935</name>
</gene>
<evidence type="ECO:0000313" key="6">
    <source>
        <dbReference type="EMBL" id="QLI82356.1"/>
    </source>
</evidence>
<dbReference type="Pfam" id="PF00248">
    <property type="entry name" value="Aldo_ket_red"/>
    <property type="match status" value="1"/>
</dbReference>
<protein>
    <recommendedName>
        <fullName evidence="4">Protein tas</fullName>
    </recommendedName>
</protein>
<dbReference type="NCBIfam" id="NF007912">
    <property type="entry name" value="PRK10625.1"/>
    <property type="match status" value="1"/>
</dbReference>
<dbReference type="PANTHER" id="PTHR43364">
    <property type="entry name" value="NADH-SPECIFIC METHYLGLYOXAL REDUCTASE-RELATED"/>
    <property type="match status" value="1"/>
</dbReference>
<evidence type="ECO:0000256" key="3">
    <source>
        <dbReference type="ARBA" id="ARBA00038157"/>
    </source>
</evidence>
<organism evidence="6 7">
    <name type="scientific">Chitinibacter fontanus</name>
    <dbReference type="NCBI Taxonomy" id="1737446"/>
    <lineage>
        <taxon>Bacteria</taxon>
        <taxon>Pseudomonadati</taxon>
        <taxon>Pseudomonadota</taxon>
        <taxon>Betaproteobacteria</taxon>
        <taxon>Neisseriales</taxon>
        <taxon>Chitinibacteraceae</taxon>
        <taxon>Chitinibacter</taxon>
    </lineage>
</organism>
<accession>A0A7D5VAX3</accession>
<evidence type="ECO:0000256" key="1">
    <source>
        <dbReference type="ARBA" id="ARBA00022857"/>
    </source>
</evidence>
<proteinExistence type="inferred from homology"/>
<dbReference type="InterPro" id="IPR036812">
    <property type="entry name" value="NAD(P)_OxRdtase_dom_sf"/>
</dbReference>
<dbReference type="InterPro" id="IPR050523">
    <property type="entry name" value="AKR_Detox_Biosynth"/>
</dbReference>
<dbReference type="Proteomes" id="UP000510822">
    <property type="component" value="Chromosome"/>
</dbReference>
<dbReference type="KEGG" id="cfon:HZU75_12935"/>
<keyword evidence="1" id="KW-0521">NADP</keyword>
<evidence type="ECO:0000256" key="4">
    <source>
        <dbReference type="ARBA" id="ARBA00070119"/>
    </source>
</evidence>
<dbReference type="FunFam" id="3.20.20.100:FF:000005">
    <property type="entry name" value="NADP(H)-dependent aldo-keto reductase"/>
    <property type="match status" value="1"/>
</dbReference>
<evidence type="ECO:0000256" key="2">
    <source>
        <dbReference type="ARBA" id="ARBA00023002"/>
    </source>
</evidence>
<feature type="domain" description="NADP-dependent oxidoreductase" evidence="5">
    <location>
        <begin position="16"/>
        <end position="336"/>
    </location>
</feature>